<keyword evidence="1" id="KW-0805">Transcription regulation</keyword>
<evidence type="ECO:0000259" key="5">
    <source>
        <dbReference type="PROSITE" id="PS50977"/>
    </source>
</evidence>
<keyword evidence="2 4" id="KW-0238">DNA-binding</keyword>
<dbReference type="InterPro" id="IPR009057">
    <property type="entry name" value="Homeodomain-like_sf"/>
</dbReference>
<evidence type="ECO:0000256" key="4">
    <source>
        <dbReference type="PROSITE-ProRule" id="PRU00335"/>
    </source>
</evidence>
<gene>
    <name evidence="6" type="ORF">GCM10023321_10090</name>
</gene>
<keyword evidence="3" id="KW-0804">Transcription</keyword>
<evidence type="ECO:0000256" key="3">
    <source>
        <dbReference type="ARBA" id="ARBA00023163"/>
    </source>
</evidence>
<dbReference type="SUPFAM" id="SSF46689">
    <property type="entry name" value="Homeodomain-like"/>
    <property type="match status" value="1"/>
</dbReference>
<dbReference type="PANTHER" id="PTHR47506:SF1">
    <property type="entry name" value="HTH-TYPE TRANSCRIPTIONAL REGULATOR YJDC"/>
    <property type="match status" value="1"/>
</dbReference>
<protein>
    <submittedName>
        <fullName evidence="6">TetR/AcrR family transcriptional regulator</fullName>
    </submittedName>
</protein>
<dbReference type="InterPro" id="IPR001647">
    <property type="entry name" value="HTH_TetR"/>
</dbReference>
<organism evidence="6 7">
    <name type="scientific">Pseudonocardia eucalypti</name>
    <dbReference type="NCBI Taxonomy" id="648755"/>
    <lineage>
        <taxon>Bacteria</taxon>
        <taxon>Bacillati</taxon>
        <taxon>Actinomycetota</taxon>
        <taxon>Actinomycetes</taxon>
        <taxon>Pseudonocardiales</taxon>
        <taxon>Pseudonocardiaceae</taxon>
        <taxon>Pseudonocardia</taxon>
    </lineage>
</organism>
<evidence type="ECO:0000313" key="7">
    <source>
        <dbReference type="Proteomes" id="UP001428817"/>
    </source>
</evidence>
<feature type="DNA-binding region" description="H-T-H motif" evidence="4">
    <location>
        <begin position="32"/>
        <end position="51"/>
    </location>
</feature>
<dbReference type="Proteomes" id="UP001428817">
    <property type="component" value="Unassembled WGS sequence"/>
</dbReference>
<sequence length="195" mass="21413">MPREPRHLKVTQDQYFAAALGQLAAHGAEGLTISRLCQALGVTSGSFYHYFGGWAGFVEALLAHWEDEQTQRIVRLARAEAGVEQRLGVLRRQALALPHDAEAAIRAWSRSDERVEAAQRKVDAQRHATLRAIIVDLGVPARDADRLATTGVALLVGMQQLHRPVDTELLSTVFDEFERTIRTLSPAADGCPRAG</sequence>
<evidence type="ECO:0000313" key="6">
    <source>
        <dbReference type="EMBL" id="GAA5148186.1"/>
    </source>
</evidence>
<proteinExistence type="predicted"/>
<evidence type="ECO:0000256" key="1">
    <source>
        <dbReference type="ARBA" id="ARBA00023015"/>
    </source>
</evidence>
<comment type="caution">
    <text evidence="6">The sequence shown here is derived from an EMBL/GenBank/DDBJ whole genome shotgun (WGS) entry which is preliminary data.</text>
</comment>
<reference evidence="7" key="1">
    <citation type="journal article" date="2019" name="Int. J. Syst. Evol. Microbiol.">
        <title>The Global Catalogue of Microorganisms (GCM) 10K type strain sequencing project: providing services to taxonomists for standard genome sequencing and annotation.</title>
        <authorList>
            <consortium name="The Broad Institute Genomics Platform"/>
            <consortium name="The Broad Institute Genome Sequencing Center for Infectious Disease"/>
            <person name="Wu L."/>
            <person name="Ma J."/>
        </authorList>
    </citation>
    <scope>NUCLEOTIDE SEQUENCE [LARGE SCALE GENOMIC DNA]</scope>
    <source>
        <strain evidence="7">JCM 18303</strain>
    </source>
</reference>
<dbReference type="PANTHER" id="PTHR47506">
    <property type="entry name" value="TRANSCRIPTIONAL REGULATORY PROTEIN"/>
    <property type="match status" value="1"/>
</dbReference>
<dbReference type="RefSeq" id="WP_185062600.1">
    <property type="nucleotide sequence ID" value="NZ_BAABJP010000004.1"/>
</dbReference>
<dbReference type="PROSITE" id="PS50977">
    <property type="entry name" value="HTH_TETR_2"/>
    <property type="match status" value="1"/>
</dbReference>
<feature type="domain" description="HTH tetR-type" evidence="5">
    <location>
        <begin position="9"/>
        <end position="69"/>
    </location>
</feature>
<evidence type="ECO:0000256" key="2">
    <source>
        <dbReference type="ARBA" id="ARBA00023125"/>
    </source>
</evidence>
<dbReference type="Pfam" id="PF00440">
    <property type="entry name" value="TetR_N"/>
    <property type="match status" value="1"/>
</dbReference>
<dbReference type="EMBL" id="BAABJP010000004">
    <property type="protein sequence ID" value="GAA5148186.1"/>
    <property type="molecule type" value="Genomic_DNA"/>
</dbReference>
<dbReference type="Gene3D" id="1.10.357.10">
    <property type="entry name" value="Tetracycline Repressor, domain 2"/>
    <property type="match status" value="1"/>
</dbReference>
<keyword evidence="7" id="KW-1185">Reference proteome</keyword>
<name>A0ABP9PKM8_9PSEU</name>
<accession>A0ABP9PKM8</accession>